<dbReference type="Pfam" id="PF20183">
    <property type="entry name" value="DUF6546"/>
    <property type="match status" value="1"/>
</dbReference>
<evidence type="ECO:0000313" key="2">
    <source>
        <dbReference type="EMBL" id="OIW32483.1"/>
    </source>
</evidence>
<dbReference type="Proteomes" id="UP000182658">
    <property type="component" value="Unassembled WGS sequence"/>
</dbReference>
<sequence>MSSWDTLPRELQLQIWGHLIESHNNKDKRRTGLATYASVSRSWQSFFETHTFCNLLLTPKDLADFRLIVNPCRTQFVKHILLLLEISDQHTAVQADLRSSYAVITCKDRQNDQSFTCVIHLLLRMLSKWETRGPTANTGLTLELGAYSAFEHQLDKHAPRESASLYGKYLEGSSSSTEIAKADPFPGQLNQCYRDLARPPRLHARPALQLQPMRKLLGSKPLNLCLAYTPDIYPSVAVVTGFLVRLRYTRNFHPRALSRIISCFPNIAAVRIEHWRSGDRKVDSEWDKSELLTLIGFPPIRPRPLLTYYPMQDAWHLCSPANDQRTDAWHLRTPPSIRILSLYQENSTVFHLHHNGWQHASPSPAFARALVGKRRTLEHLSVAFHVQAEEFFGLMDHPRLDTDHYLDTNHYLDTDLYIDTDYWADKNYYADKEERRTTSWPALRSLALTSLALVSRDYDPMDELLMVAADAAGRMPALDRMELWLGMRGHGGVFRYTWANARDGTGPRVEWIGTWDYCVSKEVVERWQGVADARAWRGYKLGRERAGVRDGDDLDVTGFLEMYGCKIGVSKEVIRGKKIKGPGDVIELLELKGLVVHEISAWQVTAGGMK</sequence>
<feature type="domain" description="DUF6546" evidence="1">
    <location>
        <begin position="333"/>
        <end position="597"/>
    </location>
</feature>
<gene>
    <name evidence="2" type="ORF">CONLIGDRAFT_699247</name>
</gene>
<dbReference type="STRING" id="1408157.A0A1J7IZ92"/>
<organism evidence="2 3">
    <name type="scientific">Coniochaeta ligniaria NRRL 30616</name>
    <dbReference type="NCBI Taxonomy" id="1408157"/>
    <lineage>
        <taxon>Eukaryota</taxon>
        <taxon>Fungi</taxon>
        <taxon>Dikarya</taxon>
        <taxon>Ascomycota</taxon>
        <taxon>Pezizomycotina</taxon>
        <taxon>Sordariomycetes</taxon>
        <taxon>Sordariomycetidae</taxon>
        <taxon>Coniochaetales</taxon>
        <taxon>Coniochaetaceae</taxon>
        <taxon>Coniochaeta</taxon>
    </lineage>
</organism>
<dbReference type="InParanoid" id="A0A1J7IZ92"/>
<accession>A0A1J7IZ92</accession>
<proteinExistence type="predicted"/>
<protein>
    <recommendedName>
        <fullName evidence="1">DUF6546 domain-containing protein</fullName>
    </recommendedName>
</protein>
<evidence type="ECO:0000259" key="1">
    <source>
        <dbReference type="Pfam" id="PF20183"/>
    </source>
</evidence>
<reference evidence="2 3" key="1">
    <citation type="submission" date="2016-10" db="EMBL/GenBank/DDBJ databases">
        <title>Draft genome sequence of Coniochaeta ligniaria NRRL30616, a lignocellulolytic fungus for bioabatement of inhibitors in plant biomass hydrolysates.</title>
        <authorList>
            <consortium name="DOE Joint Genome Institute"/>
            <person name="Jimenez D.J."/>
            <person name="Hector R.E."/>
            <person name="Riley R."/>
            <person name="Sun H."/>
            <person name="Grigoriev I.V."/>
            <person name="Van Elsas J.D."/>
            <person name="Nichols N.N."/>
        </authorList>
    </citation>
    <scope>NUCLEOTIDE SEQUENCE [LARGE SCALE GENOMIC DNA]</scope>
    <source>
        <strain evidence="2 3">NRRL 30616</strain>
    </source>
</reference>
<dbReference type="InterPro" id="IPR046676">
    <property type="entry name" value="DUF6546"/>
</dbReference>
<dbReference type="OrthoDB" id="4802432at2759"/>
<name>A0A1J7IZ92_9PEZI</name>
<evidence type="ECO:0000313" key="3">
    <source>
        <dbReference type="Proteomes" id="UP000182658"/>
    </source>
</evidence>
<dbReference type="AlphaFoldDB" id="A0A1J7IZ92"/>
<keyword evidence="3" id="KW-1185">Reference proteome</keyword>
<dbReference type="EMBL" id="KV875095">
    <property type="protein sequence ID" value="OIW32483.1"/>
    <property type="molecule type" value="Genomic_DNA"/>
</dbReference>